<gene>
    <name evidence="1" type="ORF">CDL15_Pgr017498</name>
</gene>
<reference evidence="2" key="1">
    <citation type="journal article" date="2017" name="Plant J.">
        <title>The pomegranate (Punica granatum L.) genome and the genomics of punicalagin biosynthesis.</title>
        <authorList>
            <person name="Qin G."/>
            <person name="Xu C."/>
            <person name="Ming R."/>
            <person name="Tang H."/>
            <person name="Guyot R."/>
            <person name="Kramer E.M."/>
            <person name="Hu Y."/>
            <person name="Yi X."/>
            <person name="Qi Y."/>
            <person name="Xu X."/>
            <person name="Gao Z."/>
            <person name="Pan H."/>
            <person name="Jian J."/>
            <person name="Tian Y."/>
            <person name="Yue Z."/>
            <person name="Xu Y."/>
        </authorList>
    </citation>
    <scope>NUCLEOTIDE SEQUENCE [LARGE SCALE GENOMIC DNA]</scope>
    <source>
        <strain evidence="2">cv. Dabenzi</strain>
    </source>
</reference>
<protein>
    <submittedName>
        <fullName evidence="1">Uncharacterized protein</fullName>
    </submittedName>
</protein>
<organism evidence="1 2">
    <name type="scientific">Punica granatum</name>
    <name type="common">Pomegranate</name>
    <dbReference type="NCBI Taxonomy" id="22663"/>
    <lineage>
        <taxon>Eukaryota</taxon>
        <taxon>Viridiplantae</taxon>
        <taxon>Streptophyta</taxon>
        <taxon>Embryophyta</taxon>
        <taxon>Tracheophyta</taxon>
        <taxon>Spermatophyta</taxon>
        <taxon>Magnoliopsida</taxon>
        <taxon>eudicotyledons</taxon>
        <taxon>Gunneridae</taxon>
        <taxon>Pentapetalae</taxon>
        <taxon>rosids</taxon>
        <taxon>malvids</taxon>
        <taxon>Myrtales</taxon>
        <taxon>Lythraceae</taxon>
        <taxon>Punica</taxon>
    </lineage>
</organism>
<evidence type="ECO:0000313" key="1">
    <source>
        <dbReference type="EMBL" id="OWM77799.1"/>
    </source>
</evidence>
<name>A0A218WZ65_PUNGR</name>
<evidence type="ECO:0000313" key="2">
    <source>
        <dbReference type="Proteomes" id="UP000197138"/>
    </source>
</evidence>
<dbReference type="Proteomes" id="UP000197138">
    <property type="component" value="Unassembled WGS sequence"/>
</dbReference>
<sequence>MGRVEASRGFRAAGSWHEQRRRRWREEEGKWWCALHLGLPKQKEQAMSSSSWEYLIIRNFLELLMNLSVYVIFVLDPYMS</sequence>
<accession>A0A218WZ65</accession>
<proteinExistence type="predicted"/>
<dbReference type="EMBL" id="MTKT01002512">
    <property type="protein sequence ID" value="OWM77799.1"/>
    <property type="molecule type" value="Genomic_DNA"/>
</dbReference>
<dbReference type="AlphaFoldDB" id="A0A218WZ65"/>
<comment type="caution">
    <text evidence="1">The sequence shown here is derived from an EMBL/GenBank/DDBJ whole genome shotgun (WGS) entry which is preliminary data.</text>
</comment>